<dbReference type="PANTHER" id="PTHR10422">
    <property type="entry name" value="CYTOCHROME C OXIDASE SUBUNIT 1"/>
    <property type="match status" value="1"/>
</dbReference>
<feature type="transmembrane region" description="Helical" evidence="20">
    <location>
        <begin position="251"/>
        <end position="274"/>
    </location>
</feature>
<comment type="pathway">
    <text evidence="2">Energy metabolism; oxidative phosphorylation.</text>
</comment>
<dbReference type="NCBIfam" id="TIGR02891">
    <property type="entry name" value="CtaD_CoxA"/>
    <property type="match status" value="1"/>
</dbReference>
<dbReference type="PANTHER" id="PTHR10422:SF35">
    <property type="entry name" value="CYTOCHROME BO(3) UBIQUINOL OXIDASE SUBUNIT 1"/>
    <property type="match status" value="1"/>
</dbReference>
<feature type="transmembrane region" description="Helical" evidence="20">
    <location>
        <begin position="443"/>
        <end position="464"/>
    </location>
</feature>
<feature type="transmembrane region" description="Helical" evidence="20">
    <location>
        <begin position="80"/>
        <end position="102"/>
    </location>
</feature>
<dbReference type="Pfam" id="PF00115">
    <property type="entry name" value="COX1"/>
    <property type="match status" value="1"/>
</dbReference>
<feature type="transmembrane region" description="Helical" evidence="20">
    <location>
        <begin position="701"/>
        <end position="725"/>
    </location>
</feature>
<dbReference type="InterPro" id="IPR036927">
    <property type="entry name" value="Cyt_c_oxase-like_su1_sf"/>
</dbReference>
<evidence type="ECO:0000256" key="20">
    <source>
        <dbReference type="SAM" id="Phobius"/>
    </source>
</evidence>
<dbReference type="PRINTS" id="PR01165">
    <property type="entry name" value="CYCOXIDASEI"/>
</dbReference>
<comment type="catalytic activity">
    <reaction evidence="17">
        <text>4 Fe(II)-[cytochrome c] + O2 + 8 H(+)(in) = 4 Fe(III)-[cytochrome c] + 2 H2O + 4 H(+)(out)</text>
        <dbReference type="Rhea" id="RHEA:11436"/>
        <dbReference type="Rhea" id="RHEA-COMP:10350"/>
        <dbReference type="Rhea" id="RHEA-COMP:14399"/>
        <dbReference type="ChEBI" id="CHEBI:15377"/>
        <dbReference type="ChEBI" id="CHEBI:15378"/>
        <dbReference type="ChEBI" id="CHEBI:15379"/>
        <dbReference type="ChEBI" id="CHEBI:29033"/>
        <dbReference type="ChEBI" id="CHEBI:29034"/>
        <dbReference type="EC" id="7.1.1.9"/>
    </reaction>
</comment>
<dbReference type="InterPro" id="IPR023616">
    <property type="entry name" value="Cyt_c_oxase-like_su1_dom"/>
</dbReference>
<keyword evidence="9 18" id="KW-0812">Transmembrane</keyword>
<keyword evidence="14" id="KW-0408">Iron</keyword>
<feature type="transmembrane region" description="Helical" evidence="20">
    <location>
        <begin position="334"/>
        <end position="355"/>
    </location>
</feature>
<evidence type="ECO:0000256" key="6">
    <source>
        <dbReference type="ARBA" id="ARBA00022475"/>
    </source>
</evidence>
<evidence type="ECO:0000256" key="8">
    <source>
        <dbReference type="ARBA" id="ARBA00022660"/>
    </source>
</evidence>
<keyword evidence="12 18" id="KW-0249">Electron transport</keyword>
<dbReference type="PROSITE" id="PS00077">
    <property type="entry name" value="COX1_CUB"/>
    <property type="match status" value="1"/>
</dbReference>
<evidence type="ECO:0000259" key="21">
    <source>
        <dbReference type="PROSITE" id="PS50253"/>
    </source>
</evidence>
<dbReference type="SUPFAM" id="SSF81442">
    <property type="entry name" value="Cytochrome c oxidase subunit I-like"/>
    <property type="match status" value="1"/>
</dbReference>
<accession>A0ABU5I137</accession>
<dbReference type="RefSeq" id="WP_322186554.1">
    <property type="nucleotide sequence ID" value="NZ_JAXLPB010000002.1"/>
</dbReference>
<dbReference type="EMBL" id="JAXLPB010000002">
    <property type="protein sequence ID" value="MDY8109094.1"/>
    <property type="molecule type" value="Genomic_DNA"/>
</dbReference>
<dbReference type="PROSITE" id="PS50855">
    <property type="entry name" value="COX1"/>
    <property type="match status" value="1"/>
</dbReference>
<feature type="region of interest" description="Disordered" evidence="19">
    <location>
        <begin position="1"/>
        <end position="48"/>
    </location>
</feature>
<feature type="transmembrane region" description="Helical" evidence="20">
    <location>
        <begin position="210"/>
        <end position="231"/>
    </location>
</feature>
<evidence type="ECO:0000256" key="13">
    <source>
        <dbReference type="ARBA" id="ARBA00022989"/>
    </source>
</evidence>
<feature type="transmembrane region" description="Helical" evidence="20">
    <location>
        <begin position="776"/>
        <end position="797"/>
    </location>
</feature>
<feature type="transmembrane region" description="Helical" evidence="20">
    <location>
        <begin position="476"/>
        <end position="498"/>
    </location>
</feature>
<dbReference type="Proteomes" id="UP001294412">
    <property type="component" value="Unassembled WGS sequence"/>
</dbReference>
<keyword evidence="10" id="KW-0479">Metal-binding</keyword>
<comment type="similarity">
    <text evidence="3 18">Belongs to the heme-copper respiratory oxidase family.</text>
</comment>
<name>A0ABU5I137_9HYPH</name>
<feature type="transmembrane region" description="Helical" evidence="20">
    <location>
        <begin position="375"/>
        <end position="393"/>
    </location>
</feature>
<feature type="transmembrane region" description="Helical" evidence="20">
    <location>
        <begin position="308"/>
        <end position="327"/>
    </location>
</feature>
<organism evidence="23 24">
    <name type="scientific">Fulvimarina uroteuthidis</name>
    <dbReference type="NCBI Taxonomy" id="3098149"/>
    <lineage>
        <taxon>Bacteria</taxon>
        <taxon>Pseudomonadati</taxon>
        <taxon>Pseudomonadota</taxon>
        <taxon>Alphaproteobacteria</taxon>
        <taxon>Hyphomicrobiales</taxon>
        <taxon>Aurantimonadaceae</taxon>
        <taxon>Fulvimarina</taxon>
    </lineage>
</organism>
<dbReference type="Gene3D" id="1.20.120.80">
    <property type="entry name" value="Cytochrome c oxidase, subunit III, four-helix bundle"/>
    <property type="match status" value="1"/>
</dbReference>
<keyword evidence="5 18" id="KW-0813">Transport</keyword>
<dbReference type="InterPro" id="IPR000298">
    <property type="entry name" value="Cyt_c_oxidase-like_su3"/>
</dbReference>
<dbReference type="Gene3D" id="1.20.210.10">
    <property type="entry name" value="Cytochrome c oxidase-like, subunit I domain"/>
    <property type="match status" value="1"/>
</dbReference>
<evidence type="ECO:0000256" key="2">
    <source>
        <dbReference type="ARBA" id="ARBA00004673"/>
    </source>
</evidence>
<dbReference type="InterPro" id="IPR000883">
    <property type="entry name" value="Cyt_C_Oxase_1"/>
</dbReference>
<feature type="transmembrane region" description="Helical" evidence="20">
    <location>
        <begin position="809"/>
        <end position="836"/>
    </location>
</feature>
<keyword evidence="11" id="KW-1278">Translocase</keyword>
<feature type="transmembrane region" description="Helical" evidence="20">
    <location>
        <begin position="122"/>
        <end position="151"/>
    </location>
</feature>
<evidence type="ECO:0000256" key="4">
    <source>
        <dbReference type="ARBA" id="ARBA00012949"/>
    </source>
</evidence>
<dbReference type="InterPro" id="IPR014241">
    <property type="entry name" value="Cyt_c_oxidase_su1_bac"/>
</dbReference>
<protein>
    <recommendedName>
        <fullName evidence="4">cytochrome-c oxidase</fullName>
        <ecNumber evidence="4">7.1.1.9</ecNumber>
    </recommendedName>
</protein>
<dbReference type="InterPro" id="IPR013833">
    <property type="entry name" value="Cyt_c_oxidase_su3_a-hlx"/>
</dbReference>
<evidence type="ECO:0000313" key="24">
    <source>
        <dbReference type="Proteomes" id="UP001294412"/>
    </source>
</evidence>
<keyword evidence="6" id="KW-1003">Cell membrane</keyword>
<comment type="caution">
    <text evidence="23">The sequence shown here is derived from an EMBL/GenBank/DDBJ whole genome shotgun (WGS) entry which is preliminary data.</text>
</comment>
<evidence type="ECO:0000256" key="10">
    <source>
        <dbReference type="ARBA" id="ARBA00022723"/>
    </source>
</evidence>
<keyword evidence="8 18" id="KW-0679">Respiratory chain</keyword>
<dbReference type="InterPro" id="IPR035973">
    <property type="entry name" value="Cyt_c_oxidase_su3-like_sf"/>
</dbReference>
<keyword evidence="13 20" id="KW-1133">Transmembrane helix</keyword>
<feature type="transmembrane region" description="Helical" evidence="20">
    <location>
        <begin position="400"/>
        <end position="423"/>
    </location>
</feature>
<gene>
    <name evidence="23" type="primary">ctaD</name>
    <name evidence="23" type="ORF">U0C82_08040</name>
</gene>
<evidence type="ECO:0000256" key="14">
    <source>
        <dbReference type="ARBA" id="ARBA00023004"/>
    </source>
</evidence>
<dbReference type="EC" id="7.1.1.9" evidence="4"/>
<evidence type="ECO:0000256" key="17">
    <source>
        <dbReference type="ARBA" id="ARBA00047816"/>
    </source>
</evidence>
<evidence type="ECO:0000256" key="18">
    <source>
        <dbReference type="RuleBase" id="RU000370"/>
    </source>
</evidence>
<evidence type="ECO:0000256" key="5">
    <source>
        <dbReference type="ARBA" id="ARBA00022448"/>
    </source>
</evidence>
<evidence type="ECO:0000256" key="3">
    <source>
        <dbReference type="ARBA" id="ARBA00009578"/>
    </source>
</evidence>
<evidence type="ECO:0000256" key="15">
    <source>
        <dbReference type="ARBA" id="ARBA00023008"/>
    </source>
</evidence>
<keyword evidence="24" id="KW-1185">Reference proteome</keyword>
<dbReference type="PROSITE" id="PS50253">
    <property type="entry name" value="COX3"/>
    <property type="match status" value="1"/>
</dbReference>
<evidence type="ECO:0000256" key="11">
    <source>
        <dbReference type="ARBA" id="ARBA00022967"/>
    </source>
</evidence>
<evidence type="ECO:0000313" key="23">
    <source>
        <dbReference type="EMBL" id="MDY8109094.1"/>
    </source>
</evidence>
<evidence type="ECO:0000256" key="19">
    <source>
        <dbReference type="SAM" id="MobiDB-lite"/>
    </source>
</evidence>
<evidence type="ECO:0000256" key="7">
    <source>
        <dbReference type="ARBA" id="ARBA00022617"/>
    </source>
</evidence>
<evidence type="ECO:0000256" key="16">
    <source>
        <dbReference type="ARBA" id="ARBA00023136"/>
    </source>
</evidence>
<feature type="transmembrane region" description="Helical" evidence="20">
    <location>
        <begin position="163"/>
        <end position="182"/>
    </location>
</feature>
<feature type="compositionally biased region" description="Pro residues" evidence="19">
    <location>
        <begin position="26"/>
        <end position="36"/>
    </location>
</feature>
<sequence length="880" mass="96856">MSKAPSTPAPRASNAGIDAVDRSDPATPPYTDPPQPQTIGASHVDQEDPAVREAQEKRLIWVWDAPKGWKYWSAVNNTEVGVWYTSTAFIFMLFAGVLGLMVRVQLGVPDNDFLTASFYNQVYTLHGTVMMFLFAVPIFEAMAIILLPEMLGARDLPFPRLSAFGYWCFLIGGVFVCGSIFFDSAPASGWFMYPPLTTQERFTPGYGPDIWLLGLSFIEVASIAAAVELIVGTLKCRPPGMRLNLMPLYAWYVLVVAGMILFAFPPLIAGDILFEMERLFNWPFFDHERGGDPMLWQHLFWIFGHPEVYIVFLPAIALLAMIVPTFARRPIVGYSWIVLAAVGTGFLSFGLWVHHMFTTGLPSISLGFFSAASEAVAIPTGVQIFVFIATLLVGRVIFSVPMLFVSGALAIFVIGGLTGVMVALAPFDWQAHDTYFVVGHLHYVLIGGMLFPLVAGLYYWWPILGGRALSDTLGKIAFWMMFVGFNVGFFPMHFSGMMGMPRRVWTYPGGLGLDLPNLVSTIGAFIFAAGFLVVVADIVRPRGHLPLARRNHWNAGTLEWISEPEDKGWGVRSIPIISSRYPLWDQPNFLDDVDKGRFYLPDAEELKRETLVTGVLDAEPIQVLRVPGPTFMTMWAAIFLGAVFIFATFHWWYMTIAAAVLATGAILVWVWRGTAVIPEKREKDVGLGLSLPLYVSGPKAVGWWAMFITMVGDGTAFLSLIFGYFFYLTIHEQFPPTGVEGPGLFWPFAALAVFAAAWVATIAARRTNAAGQVLTGRLCMALGGALSLAAGTLLLWAPYAAGLDPVTHVYPATVWIIAIWTAVHAAVGALMLFYCLARSLVGHLTPEYDADIQNVALYWHFMACTAFVTVATLSLTPLAS</sequence>
<reference evidence="23 24" key="1">
    <citation type="submission" date="2023-12" db="EMBL/GenBank/DDBJ databases">
        <title>Description of Novel Strain Fulvimarina sp. 2208YS6-2-32 isolated from Uroteuthis (Photololigo) edulis.</title>
        <authorList>
            <person name="Park J.-S."/>
        </authorList>
    </citation>
    <scope>NUCLEOTIDE SEQUENCE [LARGE SCALE GENOMIC DNA]</scope>
    <source>
        <strain evidence="23 24">2208YS6-2-32</strain>
    </source>
</reference>
<feature type="transmembrane region" description="Helical" evidence="20">
    <location>
        <begin position="518"/>
        <end position="539"/>
    </location>
</feature>
<evidence type="ECO:0000256" key="9">
    <source>
        <dbReference type="ARBA" id="ARBA00022692"/>
    </source>
</evidence>
<feature type="transmembrane region" description="Helical" evidence="20">
    <location>
        <begin position="857"/>
        <end position="879"/>
    </location>
</feature>
<dbReference type="InterPro" id="IPR023615">
    <property type="entry name" value="Cyt_c_Oxase_su1_BS"/>
</dbReference>
<comment type="subcellular location">
    <subcellularLocation>
        <location evidence="1">Cell membrane</location>
        <topology evidence="1">Multi-pass membrane protein</topology>
    </subcellularLocation>
</comment>
<keyword evidence="7 18" id="KW-0349">Heme</keyword>
<evidence type="ECO:0000256" key="1">
    <source>
        <dbReference type="ARBA" id="ARBA00004651"/>
    </source>
</evidence>
<keyword evidence="15" id="KW-0186">Copper</keyword>
<feature type="transmembrane region" description="Helical" evidence="20">
    <location>
        <begin position="745"/>
        <end position="764"/>
    </location>
</feature>
<proteinExistence type="inferred from homology"/>
<dbReference type="SUPFAM" id="SSF81452">
    <property type="entry name" value="Cytochrome c oxidase subunit III-like"/>
    <property type="match status" value="1"/>
</dbReference>
<feature type="transmembrane region" description="Helical" evidence="20">
    <location>
        <begin position="626"/>
        <end position="645"/>
    </location>
</feature>
<keyword evidence="16 20" id="KW-0472">Membrane</keyword>
<evidence type="ECO:0000256" key="12">
    <source>
        <dbReference type="ARBA" id="ARBA00022982"/>
    </source>
</evidence>
<feature type="transmembrane region" description="Helical" evidence="20">
    <location>
        <begin position="651"/>
        <end position="671"/>
    </location>
</feature>
<feature type="domain" description="Cytochrome oxidase subunit I profile" evidence="22">
    <location>
        <begin position="55"/>
        <end position="590"/>
    </location>
</feature>
<feature type="domain" description="Heme-copper oxidase subunit III family profile" evidence="21">
    <location>
        <begin position="704"/>
        <end position="878"/>
    </location>
</feature>
<evidence type="ECO:0000259" key="22">
    <source>
        <dbReference type="PROSITE" id="PS50855"/>
    </source>
</evidence>